<evidence type="ECO:0000259" key="2">
    <source>
        <dbReference type="PROSITE" id="PS51724"/>
    </source>
</evidence>
<feature type="region of interest" description="Disordered" evidence="1">
    <location>
        <begin position="131"/>
        <end position="155"/>
    </location>
</feature>
<proteinExistence type="predicted"/>
<name>A0ABX6NDH0_9BACT</name>
<dbReference type="Gene3D" id="3.30.70.1070">
    <property type="entry name" value="Sporulation related repeat"/>
    <property type="match status" value="1"/>
</dbReference>
<evidence type="ECO:0000313" key="3">
    <source>
        <dbReference type="EMBL" id="QJT08641.1"/>
    </source>
</evidence>
<evidence type="ECO:0000256" key="1">
    <source>
        <dbReference type="SAM" id="MobiDB-lite"/>
    </source>
</evidence>
<dbReference type="RefSeq" id="WP_171266911.1">
    <property type="nucleotide sequence ID" value="NZ_CP039543.1"/>
</dbReference>
<dbReference type="InterPro" id="IPR036680">
    <property type="entry name" value="SPOR-like_sf"/>
</dbReference>
<feature type="compositionally biased region" description="Polar residues" evidence="1">
    <location>
        <begin position="250"/>
        <end position="259"/>
    </location>
</feature>
<organism evidence="3 4">
    <name type="scientific">Oceanidesulfovibrio marinus</name>
    <dbReference type="NCBI Taxonomy" id="370038"/>
    <lineage>
        <taxon>Bacteria</taxon>
        <taxon>Pseudomonadati</taxon>
        <taxon>Thermodesulfobacteriota</taxon>
        <taxon>Desulfovibrionia</taxon>
        <taxon>Desulfovibrionales</taxon>
        <taxon>Desulfovibrionaceae</taxon>
        <taxon>Oceanidesulfovibrio</taxon>
    </lineage>
</organism>
<evidence type="ECO:0000313" key="4">
    <source>
        <dbReference type="Proteomes" id="UP000503251"/>
    </source>
</evidence>
<reference evidence="3 4" key="1">
    <citation type="submission" date="2019-04" db="EMBL/GenBank/DDBJ databases">
        <title>Isolation and culture of sulfate reducing bacteria from the cold seep of the South China Sea.</title>
        <authorList>
            <person name="Sun C."/>
            <person name="Liu R."/>
        </authorList>
    </citation>
    <scope>NUCLEOTIDE SEQUENCE [LARGE SCALE GENOMIC DNA]</scope>
    <source>
        <strain evidence="3 4">CS1</strain>
    </source>
</reference>
<dbReference type="Proteomes" id="UP000503251">
    <property type="component" value="Chromosome"/>
</dbReference>
<feature type="region of interest" description="Disordered" evidence="1">
    <location>
        <begin position="250"/>
        <end position="271"/>
    </location>
</feature>
<dbReference type="PROSITE" id="PS51724">
    <property type="entry name" value="SPOR"/>
    <property type="match status" value="1"/>
</dbReference>
<sequence length="304" mass="31978">MNSVRLLIIAAIILCLPGIAHARQWGVHLASYKMEANARNGWAELTQATPGLLAGLVPYYSVVDIPGKGRFIRLIAGPLPSQQAADALRREFERHGVYAAARVLPALRTPPHLQTASLAPAQARPIARKPAAAPPAPAKYVPTQYTPAKSPTPKKQLARQVRPAIDPLPFAGENLQVRIRPVSRTDLAGMQANPVCVSSPEQSCPVTSEELAAMARPRTSGSGLSSGAYGAYDDAYPQPAASISLHSDSLAKNSRNNSELGPGGEDTSPEFAGVAIGTNRVTITPGVCRQGDDLGPYAGIGVSF</sequence>
<dbReference type="SUPFAM" id="SSF110997">
    <property type="entry name" value="Sporulation related repeat"/>
    <property type="match status" value="1"/>
</dbReference>
<protein>
    <submittedName>
        <fullName evidence="3">SPOR domain-containing protein</fullName>
    </submittedName>
</protein>
<dbReference type="EMBL" id="CP039543">
    <property type="protein sequence ID" value="QJT08641.1"/>
    <property type="molecule type" value="Genomic_DNA"/>
</dbReference>
<feature type="domain" description="SPOR" evidence="2">
    <location>
        <begin position="19"/>
        <end position="105"/>
    </location>
</feature>
<gene>
    <name evidence="3" type="ORF">E8L03_06755</name>
</gene>
<keyword evidence="4" id="KW-1185">Reference proteome</keyword>
<dbReference type="InterPro" id="IPR007730">
    <property type="entry name" value="SPOR-like_dom"/>
</dbReference>
<accession>A0ABX6NDH0</accession>
<dbReference type="Pfam" id="PF05036">
    <property type="entry name" value="SPOR"/>
    <property type="match status" value="1"/>
</dbReference>